<evidence type="ECO:0000256" key="1">
    <source>
        <dbReference type="ARBA" id="ARBA00004167"/>
    </source>
</evidence>
<dbReference type="InterPro" id="IPR008166">
    <property type="entry name" value="Glyco_transf_92"/>
</dbReference>
<comment type="caution">
    <text evidence="9">The sequence shown here is derived from an EMBL/GenBank/DDBJ whole genome shotgun (WGS) entry which is preliminary data.</text>
</comment>
<evidence type="ECO:0000256" key="4">
    <source>
        <dbReference type="ARBA" id="ARBA00022679"/>
    </source>
</evidence>
<protein>
    <recommendedName>
        <fullName evidence="8">Glycosyltransferase family 92 protein</fullName>
        <ecNumber evidence="8">2.4.1.-</ecNumber>
    </recommendedName>
</protein>
<dbReference type="Proteomes" id="UP000886998">
    <property type="component" value="Unassembled WGS sequence"/>
</dbReference>
<dbReference type="AlphaFoldDB" id="A0A8X6XZ41"/>
<evidence type="ECO:0000256" key="3">
    <source>
        <dbReference type="ARBA" id="ARBA00022676"/>
    </source>
</evidence>
<dbReference type="GO" id="GO:0016757">
    <property type="term" value="F:glycosyltransferase activity"/>
    <property type="evidence" value="ECO:0007669"/>
    <property type="project" value="UniProtKB-UniRule"/>
</dbReference>
<dbReference type="OrthoDB" id="6418940at2759"/>
<evidence type="ECO:0000256" key="8">
    <source>
        <dbReference type="RuleBase" id="RU366017"/>
    </source>
</evidence>
<dbReference type="GO" id="GO:0005737">
    <property type="term" value="C:cytoplasm"/>
    <property type="evidence" value="ECO:0007669"/>
    <property type="project" value="TreeGrafter"/>
</dbReference>
<name>A0A8X6XZ41_9ARAC</name>
<evidence type="ECO:0000256" key="2">
    <source>
        <dbReference type="ARBA" id="ARBA00007647"/>
    </source>
</evidence>
<dbReference type="Pfam" id="PF01697">
    <property type="entry name" value="Glyco_transf_92"/>
    <property type="match status" value="1"/>
</dbReference>
<keyword evidence="7 8" id="KW-0472">Membrane</keyword>
<dbReference type="GO" id="GO:0016020">
    <property type="term" value="C:membrane"/>
    <property type="evidence" value="ECO:0007669"/>
    <property type="project" value="UniProtKB-SubCell"/>
</dbReference>
<keyword evidence="6 8" id="KW-1133">Transmembrane helix</keyword>
<evidence type="ECO:0000256" key="6">
    <source>
        <dbReference type="ARBA" id="ARBA00022989"/>
    </source>
</evidence>
<dbReference type="EMBL" id="BMAV01014343">
    <property type="protein sequence ID" value="GFY62678.1"/>
    <property type="molecule type" value="Genomic_DNA"/>
</dbReference>
<organism evidence="9 10">
    <name type="scientific">Trichonephila inaurata madagascariensis</name>
    <dbReference type="NCBI Taxonomy" id="2747483"/>
    <lineage>
        <taxon>Eukaryota</taxon>
        <taxon>Metazoa</taxon>
        <taxon>Ecdysozoa</taxon>
        <taxon>Arthropoda</taxon>
        <taxon>Chelicerata</taxon>
        <taxon>Arachnida</taxon>
        <taxon>Araneae</taxon>
        <taxon>Araneomorphae</taxon>
        <taxon>Entelegynae</taxon>
        <taxon>Araneoidea</taxon>
        <taxon>Nephilidae</taxon>
        <taxon>Trichonephila</taxon>
        <taxon>Trichonephila inaurata</taxon>
    </lineage>
</organism>
<evidence type="ECO:0000256" key="5">
    <source>
        <dbReference type="ARBA" id="ARBA00022692"/>
    </source>
</evidence>
<feature type="transmembrane region" description="Helical" evidence="8">
    <location>
        <begin position="15"/>
        <end position="33"/>
    </location>
</feature>
<evidence type="ECO:0000256" key="7">
    <source>
        <dbReference type="ARBA" id="ARBA00023136"/>
    </source>
</evidence>
<gene>
    <name evidence="9" type="primary">AVEN_268262_1</name>
    <name evidence="9" type="ORF">TNIN_448531</name>
</gene>
<dbReference type="PANTHER" id="PTHR21461:SF40">
    <property type="entry name" value="GLYCOSYLTRANSFERASE FAMILY 92 PROTEIN"/>
    <property type="match status" value="1"/>
</dbReference>
<keyword evidence="4 8" id="KW-0808">Transferase</keyword>
<dbReference type="PANTHER" id="PTHR21461">
    <property type="entry name" value="GLYCOSYLTRANSFERASE FAMILY 92 PROTEIN"/>
    <property type="match status" value="1"/>
</dbReference>
<evidence type="ECO:0000313" key="10">
    <source>
        <dbReference type="Proteomes" id="UP000886998"/>
    </source>
</evidence>
<evidence type="ECO:0000313" key="9">
    <source>
        <dbReference type="EMBL" id="GFY62678.1"/>
    </source>
</evidence>
<comment type="similarity">
    <text evidence="2 8">Belongs to the glycosyltransferase 92 family.</text>
</comment>
<reference evidence="9" key="1">
    <citation type="submission" date="2020-08" db="EMBL/GenBank/DDBJ databases">
        <title>Multicomponent nature underlies the extraordinary mechanical properties of spider dragline silk.</title>
        <authorList>
            <person name="Kono N."/>
            <person name="Nakamura H."/>
            <person name="Mori M."/>
            <person name="Yoshida Y."/>
            <person name="Ohtoshi R."/>
            <person name="Malay A.D."/>
            <person name="Moran D.A.P."/>
            <person name="Tomita M."/>
            <person name="Numata K."/>
            <person name="Arakawa K."/>
        </authorList>
    </citation>
    <scope>NUCLEOTIDE SEQUENCE</scope>
</reference>
<sequence length="473" mass="55698">MIFPLSWHVRQCKKFLILVVIYGLCTFFIVSYLKSKIYPKKDNCFVNESFNIKSKEIIFKVEANLKYFLDKDTNISVSDDESDDWVQITEGVFIYSAYIDKCPSIISSSSFCVQFIGISLMNITDIDDSISDIKCAFKRKSNVTRLGFAFLKKLNEHHFKPYTAAFFYCDLKDFTTNSVSINFVTLYKVSISTWVRVNYLEFKTTPNVSINLCVRPLYGLYPSINMIEFLTYYKMMGVEHFVFYRYNISASMHLFLKFLKSTNLSIEIRPWNVPLDNELLHEFGQMVFTQDCIVRNKYKFSHTIIVDIDEYIVPKLHLNITSLIVYLDEKHEDAGSYVIPMALFCDEFSYDSPKFSLFHILNHNKRQKTFWKYGYRSKYIVRSGRVLYGGIHFIWKHERNWHEVEVSDTVALLHHYRRCCGVMQTWFFELFSFYVLNDDVVIDNSLIDNSFKLANDSLVSLILNLLNVTSLYF</sequence>
<comment type="subcellular location">
    <subcellularLocation>
        <location evidence="1">Membrane</location>
        <topology evidence="1">Single-pass membrane protein</topology>
    </subcellularLocation>
</comment>
<proteinExistence type="inferred from homology"/>
<keyword evidence="3 8" id="KW-0328">Glycosyltransferase</keyword>
<keyword evidence="10" id="KW-1185">Reference proteome</keyword>
<dbReference type="EC" id="2.4.1.-" evidence="8"/>
<accession>A0A8X6XZ41</accession>
<keyword evidence="5 8" id="KW-0812">Transmembrane</keyword>